<dbReference type="InterPro" id="IPR003148">
    <property type="entry name" value="RCK_N"/>
</dbReference>
<dbReference type="PROSITE" id="PS51201">
    <property type="entry name" value="RCK_N"/>
    <property type="match status" value="1"/>
</dbReference>
<organism evidence="11 12">
    <name type="scientific">Linum tenue</name>
    <dbReference type="NCBI Taxonomy" id="586396"/>
    <lineage>
        <taxon>Eukaryota</taxon>
        <taxon>Viridiplantae</taxon>
        <taxon>Streptophyta</taxon>
        <taxon>Embryophyta</taxon>
        <taxon>Tracheophyta</taxon>
        <taxon>Spermatophyta</taxon>
        <taxon>Magnoliopsida</taxon>
        <taxon>eudicotyledons</taxon>
        <taxon>Gunneridae</taxon>
        <taxon>Pentapetalae</taxon>
        <taxon>rosids</taxon>
        <taxon>fabids</taxon>
        <taxon>Malpighiales</taxon>
        <taxon>Linaceae</taxon>
        <taxon>Linum</taxon>
    </lineage>
</organism>
<evidence type="ECO:0000313" key="12">
    <source>
        <dbReference type="Proteomes" id="UP001154282"/>
    </source>
</evidence>
<evidence type="ECO:0000256" key="2">
    <source>
        <dbReference type="ARBA" id="ARBA00022448"/>
    </source>
</evidence>
<evidence type="ECO:0000256" key="3">
    <source>
        <dbReference type="ARBA" id="ARBA00022449"/>
    </source>
</evidence>
<evidence type="ECO:0000256" key="4">
    <source>
        <dbReference type="ARBA" id="ARBA00022538"/>
    </source>
</evidence>
<sequence>DNEIRHIDFSSPIFLQQKKNKNKNKRRVATVEVRYKRQIKNEKHRTKGKIGLPSARGRERFPFLVHGRRTKTSQLALDYVGLHELFPLPQGELGKSQACNSLFHSFDSLQGHELPQHTSSFGGCCYGVSSFHGYFCGTRSSRKQARHVKFNAVRCRISNYSFTSSTRALESKALFTSSVPIRGGLYLFKHKLNHTRISSNIEVAGAVEVINDLGLDTLTFLAVTVIVVPAFRFIKASPILGFFFAGVVLNQFGFIRNLTDVKVLSEWGILFLLFEMGLELSLARLKALAKFAFGMGLTQVVLSTLAFTAFELPPNGAIGTRILEFLFHSRSDLVNIRSIDEAIVIGAALSLSSSAFVLQLLAEKGELPTRFGSATLGILLFQDIAVVPLLVVLPILESQTLVGESVLPMLINESLKALLGLGVLSLGGKYLLRRVFEVVAEARSSEAFVALCLLTVAGTSLITQKLGFSDTLLLREWPNVLSLLGGLIVIKTLIITAIGPRVGLTLQESVRIGLLLSQGGEFAFVVFSLANRLGVLPLELNKLLIIVVVLSMALTPWLNDLGRRAADFIEDKSDTEDKGAMPVNFEGSEPVVILGFGQMGQVLANLLGTPLASAVEGDAMAGMPYVAFELNPSVVKASRKIGFPILYGDGSSPEVLRAAGISSPKAVMITYTGKKKSIEAIQKLRLAFPGIPIYARAQNITHLLDLKKAGATDAILENAETSLQLGSKLLKGLGVMSDDVNFLSQLVRDSMEMQAQEAALRKTDESDSDIMKPLQVRVSDSIAVQEPVPSLSGEEKLMLRTDEKDESHVLRLEGKAEEMARSGSDRQQEDV</sequence>
<evidence type="ECO:0000259" key="10">
    <source>
        <dbReference type="PROSITE" id="PS51201"/>
    </source>
</evidence>
<feature type="domain" description="RCK N-terminal" evidence="10">
    <location>
        <begin position="588"/>
        <end position="716"/>
    </location>
</feature>
<evidence type="ECO:0000256" key="7">
    <source>
        <dbReference type="ARBA" id="ARBA00022989"/>
    </source>
</evidence>
<dbReference type="Gene3D" id="1.20.1530.20">
    <property type="match status" value="2"/>
</dbReference>
<dbReference type="Pfam" id="PF02254">
    <property type="entry name" value="TrkA_N"/>
    <property type="match status" value="1"/>
</dbReference>
<dbReference type="GO" id="GO:0012505">
    <property type="term" value="C:endomembrane system"/>
    <property type="evidence" value="ECO:0007669"/>
    <property type="project" value="UniProtKB-SubCell"/>
</dbReference>
<keyword evidence="4" id="KW-0633">Potassium transport</keyword>
<dbReference type="GO" id="GO:0009507">
    <property type="term" value="C:chloroplast"/>
    <property type="evidence" value="ECO:0007669"/>
    <property type="project" value="TreeGrafter"/>
</dbReference>
<dbReference type="PANTHER" id="PTHR46157:SF4">
    <property type="entry name" value="K(+) EFFLUX ANTIPORTER 3, CHLOROPLASTIC"/>
    <property type="match status" value="1"/>
</dbReference>
<dbReference type="AlphaFoldDB" id="A0AAV0MRU2"/>
<dbReference type="GO" id="GO:0006813">
    <property type="term" value="P:potassium ion transport"/>
    <property type="evidence" value="ECO:0007669"/>
    <property type="project" value="UniProtKB-KW"/>
</dbReference>
<evidence type="ECO:0000256" key="1">
    <source>
        <dbReference type="ARBA" id="ARBA00004127"/>
    </source>
</evidence>
<dbReference type="Pfam" id="PF00999">
    <property type="entry name" value="Na_H_Exchanger"/>
    <property type="match status" value="2"/>
</dbReference>
<keyword evidence="5" id="KW-0812">Transmembrane</keyword>
<keyword evidence="7" id="KW-1133">Transmembrane helix</keyword>
<name>A0AAV0MRU2_9ROSI</name>
<comment type="caution">
    <text evidence="11">The sequence shown here is derived from an EMBL/GenBank/DDBJ whole genome shotgun (WGS) entry which is preliminary data.</text>
</comment>
<dbReference type="GO" id="GO:0016020">
    <property type="term" value="C:membrane"/>
    <property type="evidence" value="ECO:0007669"/>
    <property type="project" value="InterPro"/>
</dbReference>
<keyword evidence="2" id="KW-0813">Transport</keyword>
<dbReference type="GO" id="GO:0015297">
    <property type="term" value="F:antiporter activity"/>
    <property type="evidence" value="ECO:0007669"/>
    <property type="project" value="UniProtKB-KW"/>
</dbReference>
<dbReference type="SUPFAM" id="SSF51735">
    <property type="entry name" value="NAD(P)-binding Rossmann-fold domains"/>
    <property type="match status" value="1"/>
</dbReference>
<keyword evidence="8" id="KW-0406">Ion transport</keyword>
<proteinExistence type="predicted"/>
<gene>
    <name evidence="11" type="ORF">LITE_LOCUS29909</name>
</gene>
<evidence type="ECO:0000256" key="9">
    <source>
        <dbReference type="ARBA" id="ARBA00023136"/>
    </source>
</evidence>
<protein>
    <recommendedName>
        <fullName evidence="10">RCK N-terminal domain-containing protein</fullName>
    </recommendedName>
</protein>
<comment type="subcellular location">
    <subcellularLocation>
        <location evidence="1">Endomembrane system</location>
        <topology evidence="1">Multi-pass membrane protein</topology>
    </subcellularLocation>
</comment>
<evidence type="ECO:0000256" key="6">
    <source>
        <dbReference type="ARBA" id="ARBA00022958"/>
    </source>
</evidence>
<keyword evidence="9" id="KW-0472">Membrane</keyword>
<dbReference type="InterPro" id="IPR006153">
    <property type="entry name" value="Cation/H_exchanger_TM"/>
</dbReference>
<dbReference type="FunFam" id="3.40.50.720:FF:000036">
    <property type="entry name" value="Glutathione-regulated potassium-efflux system protein KefB"/>
    <property type="match status" value="1"/>
</dbReference>
<feature type="non-terminal residue" evidence="11">
    <location>
        <position position="1"/>
    </location>
</feature>
<evidence type="ECO:0000256" key="5">
    <source>
        <dbReference type="ARBA" id="ARBA00022692"/>
    </source>
</evidence>
<dbReference type="Proteomes" id="UP001154282">
    <property type="component" value="Unassembled WGS sequence"/>
</dbReference>
<keyword evidence="12" id="KW-1185">Reference proteome</keyword>
<dbReference type="EMBL" id="CAMGYJ010000007">
    <property type="protein sequence ID" value="CAI0448706.1"/>
    <property type="molecule type" value="Genomic_DNA"/>
</dbReference>
<dbReference type="Gene3D" id="3.40.50.720">
    <property type="entry name" value="NAD(P)-binding Rossmann-like Domain"/>
    <property type="match status" value="1"/>
</dbReference>
<keyword evidence="3" id="KW-0050">Antiport</keyword>
<dbReference type="InterPro" id="IPR038770">
    <property type="entry name" value="Na+/solute_symporter_sf"/>
</dbReference>
<dbReference type="InterPro" id="IPR036291">
    <property type="entry name" value="NAD(P)-bd_dom_sf"/>
</dbReference>
<evidence type="ECO:0000256" key="8">
    <source>
        <dbReference type="ARBA" id="ARBA00023065"/>
    </source>
</evidence>
<reference evidence="11" key="1">
    <citation type="submission" date="2022-08" db="EMBL/GenBank/DDBJ databases">
        <authorList>
            <person name="Gutierrez-Valencia J."/>
        </authorList>
    </citation>
    <scope>NUCLEOTIDE SEQUENCE</scope>
</reference>
<evidence type="ECO:0000313" key="11">
    <source>
        <dbReference type="EMBL" id="CAI0448706.1"/>
    </source>
</evidence>
<dbReference type="GO" id="GO:1902600">
    <property type="term" value="P:proton transmembrane transport"/>
    <property type="evidence" value="ECO:0007669"/>
    <property type="project" value="InterPro"/>
</dbReference>
<keyword evidence="6" id="KW-0630">Potassium</keyword>
<accession>A0AAV0MRU2</accession>
<dbReference type="PANTHER" id="PTHR46157">
    <property type="entry name" value="K(+) EFFLUX ANTIPORTER 3, CHLOROPLASTIC"/>
    <property type="match status" value="1"/>
</dbReference>